<keyword evidence="2" id="KW-1003">Cell membrane</keyword>
<evidence type="ECO:0000256" key="1">
    <source>
        <dbReference type="ARBA" id="ARBA00004651"/>
    </source>
</evidence>
<keyword evidence="5 8" id="KW-1133">Transmembrane helix</keyword>
<feature type="region of interest" description="Disordered" evidence="7">
    <location>
        <begin position="375"/>
        <end position="394"/>
    </location>
</feature>
<dbReference type="PANTHER" id="PTHR36115:SF4">
    <property type="entry name" value="MEMBRANE PROTEIN"/>
    <property type="match status" value="1"/>
</dbReference>
<dbReference type="SUPFAM" id="SSF49879">
    <property type="entry name" value="SMAD/FHA domain"/>
    <property type="match status" value="1"/>
</dbReference>
<dbReference type="OrthoDB" id="4625746at2"/>
<dbReference type="PANTHER" id="PTHR36115">
    <property type="entry name" value="PROLINE-RICH ANTIGEN HOMOLOG-RELATED"/>
    <property type="match status" value="1"/>
</dbReference>
<dbReference type="AlphaFoldDB" id="A0A2N9JM79"/>
<dbReference type="InterPro" id="IPR000253">
    <property type="entry name" value="FHA_dom"/>
</dbReference>
<accession>A0A2N9JM79</accession>
<evidence type="ECO:0000256" key="4">
    <source>
        <dbReference type="ARBA" id="ARBA00022692"/>
    </source>
</evidence>
<dbReference type="InterPro" id="IPR008984">
    <property type="entry name" value="SMAD_FHA_dom_sf"/>
</dbReference>
<proteinExistence type="predicted"/>
<evidence type="ECO:0000313" key="11">
    <source>
        <dbReference type="Proteomes" id="UP000238164"/>
    </source>
</evidence>
<feature type="compositionally biased region" description="Pro residues" evidence="7">
    <location>
        <begin position="307"/>
        <end position="319"/>
    </location>
</feature>
<comment type="subcellular location">
    <subcellularLocation>
        <location evidence="1">Cell membrane</location>
        <topology evidence="1">Multi-pass membrane protein</topology>
    </subcellularLocation>
</comment>
<evidence type="ECO:0000313" key="10">
    <source>
        <dbReference type="EMBL" id="SPD88866.1"/>
    </source>
</evidence>
<name>A0A2N9JM79_9ACTN</name>
<feature type="transmembrane region" description="Helical" evidence="8">
    <location>
        <begin position="152"/>
        <end position="175"/>
    </location>
</feature>
<keyword evidence="6 8" id="KW-0472">Membrane</keyword>
<protein>
    <submittedName>
        <fullName evidence="10">RDD family protein</fullName>
    </submittedName>
</protein>
<feature type="transmembrane region" description="Helical" evidence="8">
    <location>
        <begin position="97"/>
        <end position="121"/>
    </location>
</feature>
<sequence>MSTGESGQRSAQPTIWEVEDKQVTVEGLDAAGRPDPAYAEALGLLNAPLGRRALALVIDYCLWLLLQLPLWLGAMPLVFKLAAGEISQYGFMNHPSFVFSVVMASLTVALSLVLGVVQLVLHSVRGFTIGKAATGIRTVNARTLAKPGLGAILLRLLIVGAAGLVPLVGQAGFLASPLFDDRRRQGWHDKATGVWLVDVRLGLQPYDEKRMRVARKMVKAEPAPQRSALPSLATPLNPGTQPTYRPGSRISAGVLGVARPSREHTIVEPPELPPTQAGPSEPKPVVEGYVPPGPLATPAPGTAAQPPSTPEASAPPPAATQPATAATQHVVATGPVAAAQPQRIPPHPPLPPPTGCALRLDTGELISLATPVVLGRNPDPQGHPGARAVPVADDSRSLSKTHLLVRPVAGGLEITDCHSTNGSGLVRDGVEYGVTPGVPVRVVLGDTVRLGDRTAVVIPA</sequence>
<gene>
    <name evidence="10" type="ORF">MPLG2_3836</name>
</gene>
<dbReference type="RefSeq" id="WP_105187273.1">
    <property type="nucleotide sequence ID" value="NZ_BAAAGO010000067.1"/>
</dbReference>
<dbReference type="KEGG" id="mgg:MPLG2_3836"/>
<feature type="transmembrane region" description="Helical" evidence="8">
    <location>
        <begin position="53"/>
        <end position="77"/>
    </location>
</feature>
<feature type="domain" description="FHA" evidence="9">
    <location>
        <begin position="372"/>
        <end position="423"/>
    </location>
</feature>
<dbReference type="CDD" id="cd00060">
    <property type="entry name" value="FHA"/>
    <property type="match status" value="1"/>
</dbReference>
<reference evidence="10 11" key="1">
    <citation type="submission" date="2018-02" db="EMBL/GenBank/DDBJ databases">
        <authorList>
            <person name="Cohen D.B."/>
            <person name="Kent A.D."/>
        </authorList>
    </citation>
    <scope>NUCLEOTIDE SEQUENCE [LARGE SCALE GENOMIC DNA]</scope>
    <source>
        <strain evidence="10">1</strain>
    </source>
</reference>
<evidence type="ECO:0000256" key="3">
    <source>
        <dbReference type="ARBA" id="ARBA00022553"/>
    </source>
</evidence>
<feature type="region of interest" description="Disordered" evidence="7">
    <location>
        <begin position="219"/>
        <end position="249"/>
    </location>
</feature>
<dbReference type="InterPro" id="IPR010432">
    <property type="entry name" value="RDD"/>
</dbReference>
<dbReference type="Proteomes" id="UP000238164">
    <property type="component" value="Chromosome 1"/>
</dbReference>
<dbReference type="Gene3D" id="2.60.200.20">
    <property type="match status" value="1"/>
</dbReference>
<feature type="region of interest" description="Disordered" evidence="7">
    <location>
        <begin position="266"/>
        <end position="327"/>
    </location>
</feature>
<keyword evidence="11" id="KW-1185">Reference proteome</keyword>
<evidence type="ECO:0000256" key="8">
    <source>
        <dbReference type="SAM" id="Phobius"/>
    </source>
</evidence>
<evidence type="ECO:0000256" key="7">
    <source>
        <dbReference type="SAM" id="MobiDB-lite"/>
    </source>
</evidence>
<evidence type="ECO:0000256" key="6">
    <source>
        <dbReference type="ARBA" id="ARBA00023136"/>
    </source>
</evidence>
<dbReference type="GO" id="GO:0005886">
    <property type="term" value="C:plasma membrane"/>
    <property type="evidence" value="ECO:0007669"/>
    <property type="project" value="UniProtKB-SubCell"/>
</dbReference>
<dbReference type="EMBL" id="LT985188">
    <property type="protein sequence ID" value="SPD88866.1"/>
    <property type="molecule type" value="Genomic_DNA"/>
</dbReference>
<evidence type="ECO:0000256" key="2">
    <source>
        <dbReference type="ARBA" id="ARBA00022475"/>
    </source>
</evidence>
<dbReference type="Pfam" id="PF06271">
    <property type="entry name" value="RDD"/>
    <property type="match status" value="1"/>
</dbReference>
<keyword evidence="4 8" id="KW-0812">Transmembrane</keyword>
<dbReference type="InterPro" id="IPR051791">
    <property type="entry name" value="Pra-immunoreactive"/>
</dbReference>
<organism evidence="10 11">
    <name type="scientific">Micropruina glycogenica</name>
    <dbReference type="NCBI Taxonomy" id="75385"/>
    <lineage>
        <taxon>Bacteria</taxon>
        <taxon>Bacillati</taxon>
        <taxon>Actinomycetota</taxon>
        <taxon>Actinomycetes</taxon>
        <taxon>Propionibacteriales</taxon>
        <taxon>Nocardioidaceae</taxon>
        <taxon>Micropruina</taxon>
    </lineage>
</organism>
<evidence type="ECO:0000256" key="5">
    <source>
        <dbReference type="ARBA" id="ARBA00022989"/>
    </source>
</evidence>
<keyword evidence="3" id="KW-0597">Phosphoprotein</keyword>
<evidence type="ECO:0000259" key="9">
    <source>
        <dbReference type="PROSITE" id="PS50006"/>
    </source>
</evidence>
<dbReference type="PROSITE" id="PS50006">
    <property type="entry name" value="FHA_DOMAIN"/>
    <property type="match status" value="1"/>
</dbReference>